<organism evidence="4 5">
    <name type="scientific">Araneus ventricosus</name>
    <name type="common">Orbweaver spider</name>
    <name type="synonym">Epeira ventricosa</name>
    <dbReference type="NCBI Taxonomy" id="182803"/>
    <lineage>
        <taxon>Eukaryota</taxon>
        <taxon>Metazoa</taxon>
        <taxon>Ecdysozoa</taxon>
        <taxon>Arthropoda</taxon>
        <taxon>Chelicerata</taxon>
        <taxon>Arachnida</taxon>
        <taxon>Araneae</taxon>
        <taxon>Araneomorphae</taxon>
        <taxon>Entelegynae</taxon>
        <taxon>Araneoidea</taxon>
        <taxon>Araneidae</taxon>
        <taxon>Araneus</taxon>
    </lineage>
</organism>
<dbReference type="Pfam" id="PF08205">
    <property type="entry name" value="C2-set_2"/>
    <property type="match status" value="1"/>
</dbReference>
<protein>
    <recommendedName>
        <fullName evidence="3">Ig-like domain-containing protein</fullName>
    </recommendedName>
</protein>
<name>A0A4Y2G822_ARAVE</name>
<evidence type="ECO:0000313" key="5">
    <source>
        <dbReference type="Proteomes" id="UP000499080"/>
    </source>
</evidence>
<reference evidence="4 5" key="1">
    <citation type="journal article" date="2019" name="Sci. Rep.">
        <title>Orb-weaving spider Araneus ventricosus genome elucidates the spidroin gene catalogue.</title>
        <authorList>
            <person name="Kono N."/>
            <person name="Nakamura H."/>
            <person name="Ohtoshi R."/>
            <person name="Moran D.A.P."/>
            <person name="Shinohara A."/>
            <person name="Yoshida Y."/>
            <person name="Fujiwara M."/>
            <person name="Mori M."/>
            <person name="Tomita M."/>
            <person name="Arakawa K."/>
        </authorList>
    </citation>
    <scope>NUCLEOTIDE SEQUENCE [LARGE SCALE GENOMIC DNA]</scope>
</reference>
<dbReference type="SUPFAM" id="SSF48726">
    <property type="entry name" value="Immunoglobulin"/>
    <property type="match status" value="1"/>
</dbReference>
<keyword evidence="1" id="KW-1015">Disulfide bond</keyword>
<evidence type="ECO:0000256" key="1">
    <source>
        <dbReference type="ARBA" id="ARBA00023157"/>
    </source>
</evidence>
<sequence>MRKIPDSRKKQSKTKVKTPLKPDLFGRKRHELDSPYLGGRLPYHLTPSSSLHLQGTEMGCGWQVRPLMVKIAGPRQPFSAGTRVQLKCSSQGSRPPAAITWKKAGSNFKNPQEEVITGGNATVSVFFFTPTPEDHGHYVTCRAENPLIPGSGIEDKWKMEVHCKCVFSALFRIRH</sequence>
<dbReference type="Gene3D" id="2.60.40.10">
    <property type="entry name" value="Immunoglobulins"/>
    <property type="match status" value="1"/>
</dbReference>
<evidence type="ECO:0000313" key="4">
    <source>
        <dbReference type="EMBL" id="GBM48916.1"/>
    </source>
</evidence>
<dbReference type="InterPro" id="IPR013783">
    <property type="entry name" value="Ig-like_fold"/>
</dbReference>
<dbReference type="EMBL" id="BGPR01001233">
    <property type="protein sequence ID" value="GBM48916.1"/>
    <property type="molecule type" value="Genomic_DNA"/>
</dbReference>
<dbReference type="AlphaFoldDB" id="A0A4Y2G822"/>
<evidence type="ECO:0000256" key="2">
    <source>
        <dbReference type="SAM" id="MobiDB-lite"/>
    </source>
</evidence>
<dbReference type="PROSITE" id="PS50835">
    <property type="entry name" value="IG_LIKE"/>
    <property type="match status" value="1"/>
</dbReference>
<dbReference type="Proteomes" id="UP000499080">
    <property type="component" value="Unassembled WGS sequence"/>
</dbReference>
<feature type="region of interest" description="Disordered" evidence="2">
    <location>
        <begin position="1"/>
        <end position="31"/>
    </location>
</feature>
<dbReference type="InterPro" id="IPR036179">
    <property type="entry name" value="Ig-like_dom_sf"/>
</dbReference>
<proteinExistence type="predicted"/>
<feature type="domain" description="Ig-like" evidence="3">
    <location>
        <begin position="66"/>
        <end position="160"/>
    </location>
</feature>
<gene>
    <name evidence="4" type="ORF">AVEN_18419_1</name>
</gene>
<dbReference type="PANTHER" id="PTHR23278:SF19">
    <property type="entry name" value="OBSCURIN"/>
    <property type="match status" value="1"/>
</dbReference>
<dbReference type="PANTHER" id="PTHR23278">
    <property type="entry name" value="SIDESTEP PROTEIN"/>
    <property type="match status" value="1"/>
</dbReference>
<dbReference type="InterPro" id="IPR013162">
    <property type="entry name" value="CD80_C2-set"/>
</dbReference>
<dbReference type="OrthoDB" id="5843397at2759"/>
<accession>A0A4Y2G822</accession>
<dbReference type="InterPro" id="IPR007110">
    <property type="entry name" value="Ig-like_dom"/>
</dbReference>
<comment type="caution">
    <text evidence="4">The sequence shown here is derived from an EMBL/GenBank/DDBJ whole genome shotgun (WGS) entry which is preliminary data.</text>
</comment>
<keyword evidence="5" id="KW-1185">Reference proteome</keyword>
<evidence type="ECO:0000259" key="3">
    <source>
        <dbReference type="PROSITE" id="PS50835"/>
    </source>
</evidence>